<dbReference type="SUPFAM" id="SSF109854">
    <property type="entry name" value="DinB/YfiT-like putative metalloenzymes"/>
    <property type="match status" value="1"/>
</dbReference>
<name>A0A1H6ISU0_RUMFL</name>
<evidence type="ECO:0000313" key="1">
    <source>
        <dbReference type="EMBL" id="SEH51926.1"/>
    </source>
</evidence>
<dbReference type="RefSeq" id="WP_074715345.1">
    <property type="nucleotide sequence ID" value="NZ_FNWV01000003.1"/>
</dbReference>
<dbReference type="Proteomes" id="UP000183190">
    <property type="component" value="Unassembled WGS sequence"/>
</dbReference>
<evidence type="ECO:0008006" key="3">
    <source>
        <dbReference type="Google" id="ProtNLM"/>
    </source>
</evidence>
<accession>A0A1H6ISU0</accession>
<reference evidence="1 2" key="1">
    <citation type="submission" date="2016-10" db="EMBL/GenBank/DDBJ databases">
        <authorList>
            <person name="de Groot N.N."/>
        </authorList>
    </citation>
    <scope>NUCLEOTIDE SEQUENCE [LARGE SCALE GENOMIC DNA]</scope>
    <source>
        <strain evidence="1 2">YAD2003</strain>
    </source>
</reference>
<gene>
    <name evidence="1" type="ORF">SAMN02910265_01201</name>
</gene>
<dbReference type="EMBL" id="FNWV01000003">
    <property type="protein sequence ID" value="SEH51926.1"/>
    <property type="molecule type" value="Genomic_DNA"/>
</dbReference>
<protein>
    <recommendedName>
        <fullName evidence="3">DinB family protein</fullName>
    </recommendedName>
</protein>
<dbReference type="Gene3D" id="1.20.120.450">
    <property type="entry name" value="dinb family like domain"/>
    <property type="match status" value="1"/>
</dbReference>
<dbReference type="AlphaFoldDB" id="A0A1H6ISU0"/>
<dbReference type="InterPro" id="IPR034660">
    <property type="entry name" value="DinB/YfiT-like"/>
</dbReference>
<sequence>MNELCKIIKDMVVPNFMNIRTSLRTYDRDALCCGSPCWRWAYHAIHSADKWFINPCVYDEPPFHEEGLDNPDKPATVVLSDEQLLEYLDAVEKKTLDYIDSLTDEMLYERPENCEHTRMELVLRQFRHISFHTGMLNGQTALATGKFPMWVSQADKYVDDGIFFGRYRKGQVTK</sequence>
<organism evidence="1 2">
    <name type="scientific">Ruminococcus flavefaciens</name>
    <dbReference type="NCBI Taxonomy" id="1265"/>
    <lineage>
        <taxon>Bacteria</taxon>
        <taxon>Bacillati</taxon>
        <taxon>Bacillota</taxon>
        <taxon>Clostridia</taxon>
        <taxon>Eubacteriales</taxon>
        <taxon>Oscillospiraceae</taxon>
        <taxon>Ruminococcus</taxon>
    </lineage>
</organism>
<proteinExistence type="predicted"/>
<evidence type="ECO:0000313" key="2">
    <source>
        <dbReference type="Proteomes" id="UP000183190"/>
    </source>
</evidence>
<dbReference type="OrthoDB" id="69650at2"/>